<evidence type="ECO:0000313" key="2">
    <source>
        <dbReference type="EMBL" id="KAK5993168.1"/>
    </source>
</evidence>
<evidence type="ECO:0000313" key="3">
    <source>
        <dbReference type="Proteomes" id="UP001338125"/>
    </source>
</evidence>
<feature type="transmembrane region" description="Helical" evidence="1">
    <location>
        <begin position="189"/>
        <end position="213"/>
    </location>
</feature>
<gene>
    <name evidence="2" type="ORF">PT974_06596</name>
</gene>
<keyword evidence="1" id="KW-1133">Transmembrane helix</keyword>
<evidence type="ECO:0000256" key="1">
    <source>
        <dbReference type="SAM" id="Phobius"/>
    </source>
</evidence>
<protein>
    <submittedName>
        <fullName evidence="2">Uncharacterized protein</fullName>
    </submittedName>
</protein>
<organism evidence="2 3">
    <name type="scientific">Cladobotryum mycophilum</name>
    <dbReference type="NCBI Taxonomy" id="491253"/>
    <lineage>
        <taxon>Eukaryota</taxon>
        <taxon>Fungi</taxon>
        <taxon>Dikarya</taxon>
        <taxon>Ascomycota</taxon>
        <taxon>Pezizomycotina</taxon>
        <taxon>Sordariomycetes</taxon>
        <taxon>Hypocreomycetidae</taxon>
        <taxon>Hypocreales</taxon>
        <taxon>Hypocreaceae</taxon>
        <taxon>Cladobotryum</taxon>
    </lineage>
</organism>
<proteinExistence type="predicted"/>
<keyword evidence="1" id="KW-0812">Transmembrane</keyword>
<keyword evidence="1" id="KW-0472">Membrane</keyword>
<dbReference type="EMBL" id="JAVFKD010000012">
    <property type="protein sequence ID" value="KAK5993168.1"/>
    <property type="molecule type" value="Genomic_DNA"/>
</dbReference>
<reference evidence="2 3" key="1">
    <citation type="submission" date="2024-01" db="EMBL/GenBank/DDBJ databases">
        <title>Complete genome of Cladobotryum mycophilum ATHUM6906.</title>
        <authorList>
            <person name="Christinaki A.C."/>
            <person name="Myridakis A.I."/>
            <person name="Kouvelis V.N."/>
        </authorList>
    </citation>
    <scope>NUCLEOTIDE SEQUENCE [LARGE SCALE GENOMIC DNA]</scope>
    <source>
        <strain evidence="2 3">ATHUM6906</strain>
    </source>
</reference>
<sequence>MDGANPRILRVGRGLRAHETLFRANALQLRHPSLTTTAPDTLDTCGFISGNPDYPLTCHPGQKCAKDPVHSLVACCWTPVSGTCVVSTRCLDQSQSQLENVFDGLDMVCLDGRAPYCKTDVLSGDPELSGYSLFICDTDKVTDTILRYTTTSSIEPTPILSTTISTPNVYNTSEAENAYGVSETPASTIVGAVVGSIGALVIASAGIWALCLLKRDRRKVPAKENSLELDHRITISQRSNILPIELPCTQSNNYAKPE</sequence>
<comment type="caution">
    <text evidence="2">The sequence shown here is derived from an EMBL/GenBank/DDBJ whole genome shotgun (WGS) entry which is preliminary data.</text>
</comment>
<name>A0ABR0SM36_9HYPO</name>
<dbReference type="Proteomes" id="UP001338125">
    <property type="component" value="Unassembled WGS sequence"/>
</dbReference>
<keyword evidence="3" id="KW-1185">Reference proteome</keyword>
<accession>A0ABR0SM36</accession>